<proteinExistence type="inferred from homology"/>
<dbReference type="InterPro" id="IPR024810">
    <property type="entry name" value="MAB21L/cGLR"/>
</dbReference>
<keyword evidence="9" id="KW-1185">Reference proteome</keyword>
<evidence type="ECO:0000256" key="4">
    <source>
        <dbReference type="ARBA" id="ARBA00022729"/>
    </source>
</evidence>
<comment type="subcellular location">
    <subcellularLocation>
        <location evidence="1">Membrane</location>
        <topology evidence="1">Single-pass type I membrane protein</topology>
    </subcellularLocation>
</comment>
<dbReference type="PRINTS" id="PR02107">
    <property type="entry name" value="INOS145TPRIP"/>
</dbReference>
<dbReference type="SMART" id="SM01265">
    <property type="entry name" value="Mab-21"/>
    <property type="match status" value="1"/>
</dbReference>
<name>A0A7K7UBV5_9CHAR</name>
<organism evidence="8 9">
    <name type="scientific">Ibidorhyncha struthersii</name>
    <dbReference type="NCBI Taxonomy" id="425643"/>
    <lineage>
        <taxon>Eukaryota</taxon>
        <taxon>Metazoa</taxon>
        <taxon>Chordata</taxon>
        <taxon>Craniata</taxon>
        <taxon>Vertebrata</taxon>
        <taxon>Euteleostomi</taxon>
        <taxon>Archelosauria</taxon>
        <taxon>Archosauria</taxon>
        <taxon>Dinosauria</taxon>
        <taxon>Saurischia</taxon>
        <taxon>Theropoda</taxon>
        <taxon>Coelurosauria</taxon>
        <taxon>Aves</taxon>
        <taxon>Neognathae</taxon>
        <taxon>Neoaves</taxon>
        <taxon>Charadriiformes</taxon>
        <taxon>Charadriidae</taxon>
        <taxon>Ibidorhyncha</taxon>
    </lineage>
</organism>
<keyword evidence="4" id="KW-0732">Signal</keyword>
<dbReference type="Pfam" id="PF20266">
    <property type="entry name" value="Mab-21_C"/>
    <property type="match status" value="1"/>
</dbReference>
<evidence type="ECO:0000259" key="7">
    <source>
        <dbReference type="Pfam" id="PF20266"/>
    </source>
</evidence>
<evidence type="ECO:0000256" key="2">
    <source>
        <dbReference type="ARBA" id="ARBA00005554"/>
    </source>
</evidence>
<evidence type="ECO:0000256" key="5">
    <source>
        <dbReference type="ARBA" id="ARBA00022989"/>
    </source>
</evidence>
<evidence type="ECO:0000313" key="9">
    <source>
        <dbReference type="Proteomes" id="UP000587655"/>
    </source>
</evidence>
<comment type="caution">
    <text evidence="8">The sequence shown here is derived from an EMBL/GenBank/DDBJ whole genome shotgun (WGS) entry which is preliminary data.</text>
</comment>
<dbReference type="Gene3D" id="1.10.1410.40">
    <property type="match status" value="1"/>
</dbReference>
<dbReference type="PANTHER" id="PTHR10656">
    <property type="entry name" value="CELL FATE DETERMINING PROTEIN MAB21-RELATED"/>
    <property type="match status" value="1"/>
</dbReference>
<evidence type="ECO:0000256" key="3">
    <source>
        <dbReference type="ARBA" id="ARBA00022692"/>
    </source>
</evidence>
<dbReference type="AlphaFoldDB" id="A0A7K7UBV5"/>
<keyword evidence="5" id="KW-1133">Transmembrane helix</keyword>
<feature type="domain" description="Mab-21-like HhH/H2TH-like" evidence="7">
    <location>
        <begin position="289"/>
        <end position="347"/>
    </location>
</feature>
<dbReference type="PANTHER" id="PTHR10656:SF40">
    <property type="entry name" value="INOSITOL 1,4,5-TRISPHOSPHATE RECEPTOR-INTERACTING PROTEIN-LIKE 1"/>
    <property type="match status" value="1"/>
</dbReference>
<keyword evidence="3" id="KW-0812">Transmembrane</keyword>
<dbReference type="GO" id="GO:0016020">
    <property type="term" value="C:membrane"/>
    <property type="evidence" value="ECO:0007669"/>
    <property type="project" value="UniProtKB-SubCell"/>
</dbReference>
<keyword evidence="6" id="KW-0472">Membrane</keyword>
<dbReference type="InterPro" id="IPR026250">
    <property type="entry name" value="ITPRIP-like"/>
</dbReference>
<dbReference type="EMBL" id="VZSZ01008532">
    <property type="protein sequence ID" value="NXA26623.1"/>
    <property type="molecule type" value="Genomic_DNA"/>
</dbReference>
<evidence type="ECO:0000256" key="6">
    <source>
        <dbReference type="ARBA" id="ARBA00023136"/>
    </source>
</evidence>
<dbReference type="InterPro" id="IPR046906">
    <property type="entry name" value="Mab-21_HhH/H2TH-like"/>
</dbReference>
<gene>
    <name evidence="8" type="primary">Itpripl1_8</name>
    <name evidence="8" type="ORF">IBISTR_R10782</name>
</gene>
<evidence type="ECO:0000313" key="8">
    <source>
        <dbReference type="EMBL" id="NXA26623.1"/>
    </source>
</evidence>
<comment type="similarity">
    <text evidence="2">Belongs to the ITPRIP family.</text>
</comment>
<protein>
    <submittedName>
        <fullName evidence="8">IPIL1 protein</fullName>
    </submittedName>
</protein>
<accession>A0A7K7UBV5</accession>
<sequence>TSSSATECDEVESEAEDSDKYVRRLLRSFAKRILSPTQKLSYRSQVVEQLVGNLLDVLQERLANSFFPLLQPAIGVGSAFEGWSPHGHDAVYRLLVPLKPPRGHAFRLELGTAGEMPAKDCRVRVELECTCMKEQLVENTLCFLHHPKEVLRRNPAASILGTLCTGSYLDVLKTAQWFQNLVRSAWGEMPQSHHYSMKVLPSRRSCKLQLTSASGRSLFVEMLFGLQQGDSDVFLSSQNTQAFFTPNTTWAESYAVAEVKFFRHMARHAPPEALHLKCLQLFAAVLEGTSFSTYTLKTVMMHLLNSVPLERWSRREFLVWLQDILSYLLGCLEEKRLDHFFFGNENMPEDIVLPPVFQMAEPINLFQ</sequence>
<evidence type="ECO:0000256" key="1">
    <source>
        <dbReference type="ARBA" id="ARBA00004479"/>
    </source>
</evidence>
<dbReference type="Proteomes" id="UP000587655">
    <property type="component" value="Unassembled WGS sequence"/>
</dbReference>
<reference evidence="8 9" key="1">
    <citation type="submission" date="2019-09" db="EMBL/GenBank/DDBJ databases">
        <title>Bird 10,000 Genomes (B10K) Project - Family phase.</title>
        <authorList>
            <person name="Zhang G."/>
        </authorList>
    </citation>
    <scope>NUCLEOTIDE SEQUENCE [LARGE SCALE GENOMIC DNA]</scope>
    <source>
        <strain evidence="8">B10K-DU-030-25</strain>
    </source>
</reference>
<feature type="non-terminal residue" evidence="8">
    <location>
        <position position="367"/>
    </location>
</feature>
<feature type="non-terminal residue" evidence="8">
    <location>
        <position position="1"/>
    </location>
</feature>